<dbReference type="InterPro" id="IPR036188">
    <property type="entry name" value="FAD/NAD-bd_sf"/>
</dbReference>
<keyword evidence="6" id="KW-1185">Reference proteome</keyword>
<keyword evidence="2" id="KW-0285">Flavoprotein</keyword>
<evidence type="ECO:0000256" key="1">
    <source>
        <dbReference type="ARBA" id="ARBA00007992"/>
    </source>
</evidence>
<reference evidence="5 6" key="1">
    <citation type="submission" date="2018-06" db="EMBL/GenBank/DDBJ databases">
        <title>Complete Genomes of Monosporascus.</title>
        <authorList>
            <person name="Robinson A.J."/>
            <person name="Natvig D.O."/>
        </authorList>
    </citation>
    <scope>NUCLEOTIDE SEQUENCE [LARGE SCALE GENOMIC DNA]</scope>
    <source>
        <strain evidence="5 6">CBS 609.92</strain>
    </source>
</reference>
<dbReference type="InterPro" id="IPR051104">
    <property type="entry name" value="FAD_monoxygenase"/>
</dbReference>
<sequence length="530" mass="57658">MVGPLEHAAEHLESPAVVGLVTALEEAYENLNHTSNAIRREALASMALPTLFKRRMGDTSKIRVAILGGDLAGILVLRGLLRYPHIVVDIYDSESSFSKEGLAFEFPYTVQKALYAIDPSLNQCLDRAGAVSESMEAYHASGGYTESGGARYPPDLYVPNSIVGRPELLSQLTADLPRRAVHLNARVTSIRDDNGGEGVVLVFANGSQERYDVLVGSDGTDGLSRKYVLGVDNPKLQLEHTGFWSLHLRVPLARAQEAIGTEFLDPSKPKQVRWVGDGIFMQHNLLNDGRDVQVTVYAQLDPAPIDPKSRGGPATPLLTPDELESSMALLEPGDFEGVFSTLKSEACKGIVKLFRSVFTVQIIGPLERRDQLVTSPPFSLRHATRNACLVGCAACPAPLSPHGSTAATTLAVEQALALTRLLGRADSKVKVSTALRTYDRFWGSRSESLMQNAFVASHFLAGRGAYFTELDASSQGENGHTAVLLSEEGFCEFIETLEHEEQALRMFVLETKTEEAFGFMDQLLAEQALS</sequence>
<evidence type="ECO:0000256" key="4">
    <source>
        <dbReference type="ARBA" id="ARBA00023002"/>
    </source>
</evidence>
<name>A0ABY0GVH0_9PEZI</name>
<accession>A0ABY0GVH0</accession>
<evidence type="ECO:0000256" key="2">
    <source>
        <dbReference type="ARBA" id="ARBA00022630"/>
    </source>
</evidence>
<proteinExistence type="inferred from homology"/>
<evidence type="ECO:0008006" key="7">
    <source>
        <dbReference type="Google" id="ProtNLM"/>
    </source>
</evidence>
<evidence type="ECO:0000256" key="3">
    <source>
        <dbReference type="ARBA" id="ARBA00022827"/>
    </source>
</evidence>
<keyword evidence="4" id="KW-0560">Oxidoreductase</keyword>
<evidence type="ECO:0000313" key="5">
    <source>
        <dbReference type="EMBL" id="RYO78520.1"/>
    </source>
</evidence>
<dbReference type="SUPFAM" id="SSF51905">
    <property type="entry name" value="FAD/NAD(P)-binding domain"/>
    <property type="match status" value="1"/>
</dbReference>
<gene>
    <name evidence="5" type="ORF">DL762_008659</name>
</gene>
<comment type="similarity">
    <text evidence="1">Belongs to the paxM FAD-dependent monooxygenase family.</text>
</comment>
<dbReference type="Proteomes" id="UP000294003">
    <property type="component" value="Unassembled WGS sequence"/>
</dbReference>
<keyword evidence="3" id="KW-0274">FAD</keyword>
<protein>
    <recommendedName>
        <fullName evidence="7">FAD-binding domain-containing protein</fullName>
    </recommendedName>
</protein>
<dbReference type="Gene3D" id="3.50.50.60">
    <property type="entry name" value="FAD/NAD(P)-binding domain"/>
    <property type="match status" value="1"/>
</dbReference>
<evidence type="ECO:0000313" key="6">
    <source>
        <dbReference type="Proteomes" id="UP000294003"/>
    </source>
</evidence>
<dbReference type="PANTHER" id="PTHR46720">
    <property type="entry name" value="HYDROXYLASE, PUTATIVE (AFU_ORTHOLOGUE AFUA_3G01460)-RELATED"/>
    <property type="match status" value="1"/>
</dbReference>
<comment type="caution">
    <text evidence="5">The sequence shown here is derived from an EMBL/GenBank/DDBJ whole genome shotgun (WGS) entry which is preliminary data.</text>
</comment>
<dbReference type="EMBL" id="QJNS01000378">
    <property type="protein sequence ID" value="RYO78520.1"/>
    <property type="molecule type" value="Genomic_DNA"/>
</dbReference>
<dbReference type="PANTHER" id="PTHR46720:SF3">
    <property type="entry name" value="FAD-BINDING DOMAIN-CONTAINING PROTEIN-RELATED"/>
    <property type="match status" value="1"/>
</dbReference>
<organism evidence="5 6">
    <name type="scientific">Monosporascus cannonballus</name>
    <dbReference type="NCBI Taxonomy" id="155416"/>
    <lineage>
        <taxon>Eukaryota</taxon>
        <taxon>Fungi</taxon>
        <taxon>Dikarya</taxon>
        <taxon>Ascomycota</taxon>
        <taxon>Pezizomycotina</taxon>
        <taxon>Sordariomycetes</taxon>
        <taxon>Xylariomycetidae</taxon>
        <taxon>Xylariales</taxon>
        <taxon>Xylariales incertae sedis</taxon>
        <taxon>Monosporascus</taxon>
    </lineage>
</organism>